<dbReference type="InterPro" id="IPR047142">
    <property type="entry name" value="OryJ/VirC-like"/>
</dbReference>
<dbReference type="CDD" id="cd02231">
    <property type="entry name" value="cupin_BLL6423-like"/>
    <property type="match status" value="1"/>
</dbReference>
<dbReference type="Gene3D" id="2.60.120.10">
    <property type="entry name" value="Jelly Rolls"/>
    <property type="match status" value="1"/>
</dbReference>
<gene>
    <name evidence="2" type="ORF">ASPVEDRAFT_42900</name>
</gene>
<evidence type="ECO:0000313" key="2">
    <source>
        <dbReference type="EMBL" id="OJJ03418.1"/>
    </source>
</evidence>
<evidence type="ECO:0008006" key="4">
    <source>
        <dbReference type="Google" id="ProtNLM"/>
    </source>
</evidence>
<feature type="region of interest" description="Disordered" evidence="1">
    <location>
        <begin position="57"/>
        <end position="76"/>
    </location>
</feature>
<dbReference type="RefSeq" id="XP_040669180.1">
    <property type="nucleotide sequence ID" value="XM_040812691.1"/>
</dbReference>
<dbReference type="PANTHER" id="PTHR36156">
    <property type="entry name" value="SLR2101 PROTEIN"/>
    <property type="match status" value="1"/>
</dbReference>
<accession>A0A1L9PPG1</accession>
<dbReference type="InterPro" id="IPR014710">
    <property type="entry name" value="RmlC-like_jellyroll"/>
</dbReference>
<keyword evidence="3" id="KW-1185">Reference proteome</keyword>
<dbReference type="AlphaFoldDB" id="A0A1L9PPG1"/>
<dbReference type="Proteomes" id="UP000184073">
    <property type="component" value="Unassembled WGS sequence"/>
</dbReference>
<dbReference type="GeneID" id="63728202"/>
<organism evidence="2 3">
    <name type="scientific">Aspergillus versicolor CBS 583.65</name>
    <dbReference type="NCBI Taxonomy" id="1036611"/>
    <lineage>
        <taxon>Eukaryota</taxon>
        <taxon>Fungi</taxon>
        <taxon>Dikarya</taxon>
        <taxon>Ascomycota</taxon>
        <taxon>Pezizomycotina</taxon>
        <taxon>Eurotiomycetes</taxon>
        <taxon>Eurotiomycetidae</taxon>
        <taxon>Eurotiales</taxon>
        <taxon>Aspergillaceae</taxon>
        <taxon>Aspergillus</taxon>
        <taxon>Aspergillus subgen. Nidulantes</taxon>
    </lineage>
</organism>
<feature type="region of interest" description="Disordered" evidence="1">
    <location>
        <begin position="1"/>
        <end position="39"/>
    </location>
</feature>
<dbReference type="EMBL" id="KV878130">
    <property type="protein sequence ID" value="OJJ03418.1"/>
    <property type="molecule type" value="Genomic_DNA"/>
</dbReference>
<reference evidence="3" key="1">
    <citation type="journal article" date="2017" name="Genome Biol.">
        <title>Comparative genomics reveals high biological diversity and specific adaptations in the industrially and medically important fungal genus Aspergillus.</title>
        <authorList>
            <person name="de Vries R.P."/>
            <person name="Riley R."/>
            <person name="Wiebenga A."/>
            <person name="Aguilar-Osorio G."/>
            <person name="Amillis S."/>
            <person name="Uchima C.A."/>
            <person name="Anderluh G."/>
            <person name="Asadollahi M."/>
            <person name="Askin M."/>
            <person name="Barry K."/>
            <person name="Battaglia E."/>
            <person name="Bayram O."/>
            <person name="Benocci T."/>
            <person name="Braus-Stromeyer S.A."/>
            <person name="Caldana C."/>
            <person name="Canovas D."/>
            <person name="Cerqueira G.C."/>
            <person name="Chen F."/>
            <person name="Chen W."/>
            <person name="Choi C."/>
            <person name="Clum A."/>
            <person name="Dos Santos R.A."/>
            <person name="Damasio A.R."/>
            <person name="Diallinas G."/>
            <person name="Emri T."/>
            <person name="Fekete E."/>
            <person name="Flipphi M."/>
            <person name="Freyberg S."/>
            <person name="Gallo A."/>
            <person name="Gournas C."/>
            <person name="Habgood R."/>
            <person name="Hainaut M."/>
            <person name="Harispe M.L."/>
            <person name="Henrissat B."/>
            <person name="Hilden K.S."/>
            <person name="Hope R."/>
            <person name="Hossain A."/>
            <person name="Karabika E."/>
            <person name="Karaffa L."/>
            <person name="Karanyi Z."/>
            <person name="Krasevec N."/>
            <person name="Kuo A."/>
            <person name="Kusch H."/>
            <person name="LaButti K."/>
            <person name="Lagendijk E.L."/>
            <person name="Lapidus A."/>
            <person name="Levasseur A."/>
            <person name="Lindquist E."/>
            <person name="Lipzen A."/>
            <person name="Logrieco A.F."/>
            <person name="MacCabe A."/>
            <person name="Maekelae M.R."/>
            <person name="Malavazi I."/>
            <person name="Melin P."/>
            <person name="Meyer V."/>
            <person name="Mielnichuk N."/>
            <person name="Miskei M."/>
            <person name="Molnar A.P."/>
            <person name="Mule G."/>
            <person name="Ngan C.Y."/>
            <person name="Orejas M."/>
            <person name="Orosz E."/>
            <person name="Ouedraogo J.P."/>
            <person name="Overkamp K.M."/>
            <person name="Park H.-S."/>
            <person name="Perrone G."/>
            <person name="Piumi F."/>
            <person name="Punt P.J."/>
            <person name="Ram A.F."/>
            <person name="Ramon A."/>
            <person name="Rauscher S."/>
            <person name="Record E."/>
            <person name="Riano-Pachon D.M."/>
            <person name="Robert V."/>
            <person name="Roehrig J."/>
            <person name="Ruller R."/>
            <person name="Salamov A."/>
            <person name="Salih N.S."/>
            <person name="Samson R.A."/>
            <person name="Sandor E."/>
            <person name="Sanguinetti M."/>
            <person name="Schuetze T."/>
            <person name="Sepcic K."/>
            <person name="Shelest E."/>
            <person name="Sherlock G."/>
            <person name="Sophianopoulou V."/>
            <person name="Squina F.M."/>
            <person name="Sun H."/>
            <person name="Susca A."/>
            <person name="Todd R.B."/>
            <person name="Tsang A."/>
            <person name="Unkles S.E."/>
            <person name="van de Wiele N."/>
            <person name="van Rossen-Uffink D."/>
            <person name="Oliveira J.V."/>
            <person name="Vesth T.C."/>
            <person name="Visser J."/>
            <person name="Yu J.-H."/>
            <person name="Zhou M."/>
            <person name="Andersen M.R."/>
            <person name="Archer D.B."/>
            <person name="Baker S.E."/>
            <person name="Benoit I."/>
            <person name="Brakhage A.A."/>
            <person name="Braus G.H."/>
            <person name="Fischer R."/>
            <person name="Frisvad J.C."/>
            <person name="Goldman G.H."/>
            <person name="Houbraken J."/>
            <person name="Oakley B."/>
            <person name="Pocsi I."/>
            <person name="Scazzocchio C."/>
            <person name="Seiboth B."/>
            <person name="vanKuyk P.A."/>
            <person name="Wortman J."/>
            <person name="Dyer P.S."/>
            <person name="Grigoriev I.V."/>
        </authorList>
    </citation>
    <scope>NUCLEOTIDE SEQUENCE [LARGE SCALE GENOMIC DNA]</scope>
    <source>
        <strain evidence="3">CBS 583.65</strain>
    </source>
</reference>
<evidence type="ECO:0000313" key="3">
    <source>
        <dbReference type="Proteomes" id="UP000184073"/>
    </source>
</evidence>
<evidence type="ECO:0000256" key="1">
    <source>
        <dbReference type="SAM" id="MobiDB-lite"/>
    </source>
</evidence>
<proteinExistence type="predicted"/>
<dbReference type="STRING" id="1036611.A0A1L9PPG1"/>
<dbReference type="VEuPathDB" id="FungiDB:ASPVEDRAFT_42900"/>
<dbReference type="Gene3D" id="2.20.70.150">
    <property type="match status" value="1"/>
</dbReference>
<dbReference type="InterPro" id="IPR011051">
    <property type="entry name" value="RmlC_Cupin_sf"/>
</dbReference>
<dbReference type="PANTHER" id="PTHR36156:SF2">
    <property type="entry name" value="CUPIN TYPE-2 DOMAIN-CONTAINING PROTEIN"/>
    <property type="match status" value="1"/>
</dbReference>
<sequence>MSEPSSSPSLPKPRRVVTGHNAEGLATVQHDSYLDSHPLGDGGNLAPVWYTTEQPADVSSSEDKALLKPGIPPPGSGFTSYDLPPQSKGLFHRTITVDYVIVAKGSVVLRLDDGSRLKLNESDVVIQQSTMHGWDNESNEWARLYGIMIPAQAPTVNGKALETVWPI</sequence>
<name>A0A1L9PPG1_ASPVE</name>
<protein>
    <recommendedName>
        <fullName evidence="4">Cupin 2 conserved barrel domain-containing protein</fullName>
    </recommendedName>
</protein>
<dbReference type="SUPFAM" id="SSF51182">
    <property type="entry name" value="RmlC-like cupins"/>
    <property type="match status" value="1"/>
</dbReference>
<dbReference type="OrthoDB" id="5840532at2759"/>